<evidence type="ECO:0000313" key="3">
    <source>
        <dbReference type="EMBL" id="KAK1752901.1"/>
    </source>
</evidence>
<reference evidence="3" key="1">
    <citation type="submission" date="2023-06" db="EMBL/GenBank/DDBJ databases">
        <title>Genome-scale phylogeny and comparative genomics of the fungal order Sordariales.</title>
        <authorList>
            <consortium name="Lawrence Berkeley National Laboratory"/>
            <person name="Hensen N."/>
            <person name="Bonometti L."/>
            <person name="Westerberg I."/>
            <person name="Brannstrom I.O."/>
            <person name="Guillou S."/>
            <person name="Cros-Aarteil S."/>
            <person name="Calhoun S."/>
            <person name="Haridas S."/>
            <person name="Kuo A."/>
            <person name="Mondo S."/>
            <person name="Pangilinan J."/>
            <person name="Riley R."/>
            <person name="Labutti K."/>
            <person name="Andreopoulos B."/>
            <person name="Lipzen A."/>
            <person name="Chen C."/>
            <person name="Yanf M."/>
            <person name="Daum C."/>
            <person name="Ng V."/>
            <person name="Clum A."/>
            <person name="Steindorff A."/>
            <person name="Ohm R."/>
            <person name="Martin F."/>
            <person name="Silar P."/>
            <person name="Natvig D."/>
            <person name="Lalanne C."/>
            <person name="Gautier V."/>
            <person name="Ament-Velasquez S.L."/>
            <person name="Kruys A."/>
            <person name="Hutchinson M.I."/>
            <person name="Powell A.J."/>
            <person name="Barry K."/>
            <person name="Miller A.N."/>
            <person name="Grigoriev I.V."/>
            <person name="Debuchy R."/>
            <person name="Gladieux P."/>
            <person name="Thoren M.H."/>
            <person name="Johannesson H."/>
        </authorList>
    </citation>
    <scope>NUCLEOTIDE SEQUENCE</scope>
    <source>
        <strain evidence="3">PSN4</strain>
    </source>
</reference>
<dbReference type="PANTHER" id="PTHR10622:SF10">
    <property type="entry name" value="HET DOMAIN-CONTAINING PROTEIN"/>
    <property type="match status" value="1"/>
</dbReference>
<dbReference type="Pfam" id="PF26640">
    <property type="entry name" value="DUF8212"/>
    <property type="match status" value="1"/>
</dbReference>
<protein>
    <submittedName>
        <fullName evidence="3">Heterokaryon incompatibility protein-domain-containing protein</fullName>
    </submittedName>
</protein>
<proteinExistence type="predicted"/>
<organism evidence="3 4">
    <name type="scientific">Echria macrotheca</name>
    <dbReference type="NCBI Taxonomy" id="438768"/>
    <lineage>
        <taxon>Eukaryota</taxon>
        <taxon>Fungi</taxon>
        <taxon>Dikarya</taxon>
        <taxon>Ascomycota</taxon>
        <taxon>Pezizomycotina</taxon>
        <taxon>Sordariomycetes</taxon>
        <taxon>Sordariomycetidae</taxon>
        <taxon>Sordariales</taxon>
        <taxon>Schizotheciaceae</taxon>
        <taxon>Echria</taxon>
    </lineage>
</organism>
<dbReference type="PANTHER" id="PTHR10622">
    <property type="entry name" value="HET DOMAIN-CONTAINING PROTEIN"/>
    <property type="match status" value="1"/>
</dbReference>
<name>A0AAJ0BBJ6_9PEZI</name>
<dbReference type="Pfam" id="PF06985">
    <property type="entry name" value="HET"/>
    <property type="match status" value="1"/>
</dbReference>
<evidence type="ECO:0000313" key="4">
    <source>
        <dbReference type="Proteomes" id="UP001239445"/>
    </source>
</evidence>
<feature type="domain" description="DUF8212" evidence="2">
    <location>
        <begin position="249"/>
        <end position="286"/>
    </location>
</feature>
<feature type="domain" description="Heterokaryon incompatibility" evidence="1">
    <location>
        <begin position="20"/>
        <end position="108"/>
    </location>
</feature>
<dbReference type="EMBL" id="MU839838">
    <property type="protein sequence ID" value="KAK1752901.1"/>
    <property type="molecule type" value="Genomic_DNA"/>
</dbReference>
<evidence type="ECO:0000259" key="1">
    <source>
        <dbReference type="Pfam" id="PF06985"/>
    </source>
</evidence>
<dbReference type="InterPro" id="IPR058525">
    <property type="entry name" value="DUF8212"/>
</dbReference>
<dbReference type="Proteomes" id="UP001239445">
    <property type="component" value="Unassembled WGS sequence"/>
</dbReference>
<evidence type="ECO:0000259" key="2">
    <source>
        <dbReference type="Pfam" id="PF26640"/>
    </source>
</evidence>
<keyword evidence="4" id="KW-1185">Reference proteome</keyword>
<dbReference type="InterPro" id="IPR010730">
    <property type="entry name" value="HET"/>
</dbReference>
<gene>
    <name evidence="3" type="ORF">QBC47DRAFT_415644</name>
</gene>
<comment type="caution">
    <text evidence="3">The sequence shown here is derived from an EMBL/GenBank/DDBJ whole genome shotgun (WGS) entry which is preliminary data.</text>
</comment>
<accession>A0AAJ0BBJ6</accession>
<sequence>MRLLDTTTFELQSFVSPPRYAILSHTWDDEEILFEDAQQGRDCLLSSPKKGLAKLIACCAIAARDGYGYVWIDTCCIDKSSSAELSEAINSMFGWYANSQVCYVHLADCQLSNAGNNWRWFTRGWTLQELVAPYDVRFYNADWSFVGTRFTLADEIFERTGIDPVILRRHREPCYQSAKSHYRSAKRYTICVGCQTMNASRRLLDSLSVATRMSWVANRETTRDEDMAYCVMGIFDVNMPLLYGEGRDKAFVRLQEAIINRSNDQSILVWGLPITPSVDRSSVTAQRALAMSPGRFGCPCEPDLELSSAYSTTISSCDLILEALVGPCSPGHAWASSEALFGSFWLAFLNCSGSRGPLAARAIVLSLLSQDSLLFQRVSLGGFHVFEACPDGVARGLLRSGDVDETVQLPFDSQAFKPHRIRVRLVTDPPHLPYSRGFRRTTPPVQVQVVDSADGTYTLQETIPPIKDGNFIPPSPDPFMTTSFRYQYDAAGDTKLPPGIFGALIFSSQQKRAFVVLCGLTRVPKPSNLSREDSQGGVDIRTYIAYGWWQETLSSPFCVVMSWESFVAATGRDDTGTETGTNRLDALSLIGRVRSLGPMLNGQTEILEEISTVVLDGGFQVEARLERVKFLQRQSMCLAIKISR</sequence>
<dbReference type="AlphaFoldDB" id="A0AAJ0BBJ6"/>